<gene>
    <name evidence="3" type="ORF">D9756_008619</name>
</gene>
<dbReference type="Pfam" id="PF20152">
    <property type="entry name" value="DUF6534"/>
    <property type="match status" value="1"/>
</dbReference>
<proteinExistence type="predicted"/>
<keyword evidence="1" id="KW-0812">Transmembrane</keyword>
<keyword evidence="1" id="KW-0472">Membrane</keyword>
<dbReference type="Gene3D" id="3.40.50.300">
    <property type="entry name" value="P-loop containing nucleotide triphosphate hydrolases"/>
    <property type="match status" value="1"/>
</dbReference>
<evidence type="ECO:0000313" key="3">
    <source>
        <dbReference type="EMBL" id="KAF5350621.1"/>
    </source>
</evidence>
<dbReference type="PANTHER" id="PTHR40465">
    <property type="entry name" value="CHROMOSOME 1, WHOLE GENOME SHOTGUN SEQUENCE"/>
    <property type="match status" value="1"/>
</dbReference>
<protein>
    <recommendedName>
        <fullName evidence="2">DUF6534 domain-containing protein</fullName>
    </recommendedName>
</protein>
<reference evidence="3 4" key="1">
    <citation type="journal article" date="2020" name="ISME J.">
        <title>Uncovering the hidden diversity of litter-decomposition mechanisms in mushroom-forming fungi.</title>
        <authorList>
            <person name="Floudas D."/>
            <person name="Bentzer J."/>
            <person name="Ahren D."/>
            <person name="Johansson T."/>
            <person name="Persson P."/>
            <person name="Tunlid A."/>
        </authorList>
    </citation>
    <scope>NUCLEOTIDE SEQUENCE [LARGE SCALE GENOMIC DNA]</scope>
    <source>
        <strain evidence="3 4">CBS 146.42</strain>
    </source>
</reference>
<keyword evidence="4" id="KW-1185">Reference proteome</keyword>
<dbReference type="InterPro" id="IPR027417">
    <property type="entry name" value="P-loop_NTPase"/>
</dbReference>
<sequence length="579" mass="64228">MATFSLPVPTSIPELALPIDFEATFSAFFVGAVASVGTLSSDYEQILRGTASKFATAALACAVGADWLITGSLVKFFRDSQNEYPKTNQLLKKLIFYSVNMGLLTSLADVVVLVLANVPWSFLNFYQLTVFEIVGNLYANSFLACLNARDMVSEELQMERRPPTFNLTASIATAASRVASSQVGCTQLNASIDFDLVTDYLCRRNNFLDLLSSLLNLANVPPSKLPVEMSEIHGNADGRFLDKNTLSAIEKFRQDDIVVAIIGTIGSGTSSFISHLGGQIQQGLDQASGDGLHPIRIQNHSEFGDRLVLIHSPEFRVGESSIERKTIQQVGHLLKTMYPGDDAKLHGLLYLYSREDTTKSYWSPFANIHYYYQICGTESLKRVRLILTSPDGGKYDKSDSKLAKTPSPAAWTNFLSKGSQVHSLSDSGKKRAHEIVSLLVRDTKEEEYENLARDYEALSQALEQTSRPGSRETLKVFKSSVIRLHTSSQDASALSTEYIRMRPILENIAAISRDRFKIRSGERILAFLLKTTPQFVDDSLRHPRGQNSASVLYYYSTTACALFHRLRLKLEVILRAVLG</sequence>
<comment type="caution">
    <text evidence="3">The sequence shown here is derived from an EMBL/GenBank/DDBJ whole genome shotgun (WGS) entry which is preliminary data.</text>
</comment>
<feature type="transmembrane region" description="Helical" evidence="1">
    <location>
        <begin position="94"/>
        <end position="116"/>
    </location>
</feature>
<evidence type="ECO:0000259" key="2">
    <source>
        <dbReference type="Pfam" id="PF20152"/>
    </source>
</evidence>
<evidence type="ECO:0000313" key="4">
    <source>
        <dbReference type="Proteomes" id="UP000559027"/>
    </source>
</evidence>
<organism evidence="3 4">
    <name type="scientific">Leucocoprinus leucothites</name>
    <dbReference type="NCBI Taxonomy" id="201217"/>
    <lineage>
        <taxon>Eukaryota</taxon>
        <taxon>Fungi</taxon>
        <taxon>Dikarya</taxon>
        <taxon>Basidiomycota</taxon>
        <taxon>Agaricomycotina</taxon>
        <taxon>Agaricomycetes</taxon>
        <taxon>Agaricomycetidae</taxon>
        <taxon>Agaricales</taxon>
        <taxon>Agaricineae</taxon>
        <taxon>Agaricaceae</taxon>
        <taxon>Leucocoprinus</taxon>
    </lineage>
</organism>
<feature type="transmembrane region" description="Helical" evidence="1">
    <location>
        <begin position="23"/>
        <end position="42"/>
    </location>
</feature>
<keyword evidence="1" id="KW-1133">Transmembrane helix</keyword>
<dbReference type="Proteomes" id="UP000559027">
    <property type="component" value="Unassembled WGS sequence"/>
</dbReference>
<feature type="domain" description="DUF6534" evidence="2">
    <location>
        <begin position="63"/>
        <end position="150"/>
    </location>
</feature>
<dbReference type="PANTHER" id="PTHR40465:SF1">
    <property type="entry name" value="DUF6534 DOMAIN-CONTAINING PROTEIN"/>
    <property type="match status" value="1"/>
</dbReference>
<dbReference type="EMBL" id="JAACJO010000014">
    <property type="protein sequence ID" value="KAF5350621.1"/>
    <property type="molecule type" value="Genomic_DNA"/>
</dbReference>
<accession>A0A8H5FVF9</accession>
<name>A0A8H5FVF9_9AGAR</name>
<dbReference type="AlphaFoldDB" id="A0A8H5FVF9"/>
<evidence type="ECO:0000256" key="1">
    <source>
        <dbReference type="SAM" id="Phobius"/>
    </source>
</evidence>
<dbReference type="OrthoDB" id="2535105at2759"/>
<dbReference type="InterPro" id="IPR045339">
    <property type="entry name" value="DUF6534"/>
</dbReference>